<evidence type="ECO:0000256" key="5">
    <source>
        <dbReference type="ARBA" id="ARBA00022827"/>
    </source>
</evidence>
<evidence type="ECO:0000256" key="1">
    <source>
        <dbReference type="ARBA" id="ARBA00005817"/>
    </source>
</evidence>
<feature type="domain" description="Electron transfer flavoprotein alpha/beta-subunit N-terminal" evidence="10">
    <location>
        <begin position="26"/>
        <end position="143"/>
    </location>
</feature>
<dbReference type="Proteomes" id="UP000198953">
    <property type="component" value="Unassembled WGS sequence"/>
</dbReference>
<evidence type="ECO:0000259" key="10">
    <source>
        <dbReference type="Pfam" id="PF01012"/>
    </source>
</evidence>
<dbReference type="InterPro" id="IPR014731">
    <property type="entry name" value="ETF_asu_C"/>
</dbReference>
<dbReference type="SUPFAM" id="SSF52467">
    <property type="entry name" value="DHS-like NAD/FAD-binding domain"/>
    <property type="match status" value="1"/>
</dbReference>
<feature type="domain" description="Electron transfer flavoprotein alpha subunit C-terminal" evidence="9">
    <location>
        <begin position="182"/>
        <end position="261"/>
    </location>
</feature>
<feature type="binding site" evidence="8">
    <location>
        <begin position="232"/>
        <end position="236"/>
    </location>
    <ligand>
        <name>FAD</name>
        <dbReference type="ChEBI" id="CHEBI:57692"/>
    </ligand>
</feature>
<dbReference type="PIRSF" id="PIRSF000089">
    <property type="entry name" value="Electra_flavoP_a"/>
    <property type="match status" value="1"/>
</dbReference>
<evidence type="ECO:0000313" key="11">
    <source>
        <dbReference type="EMBL" id="SEM42598.1"/>
    </source>
</evidence>
<feature type="binding site" evidence="8">
    <location>
        <position position="193"/>
    </location>
    <ligand>
        <name>FAD</name>
        <dbReference type="ChEBI" id="CHEBI:57692"/>
    </ligand>
</feature>
<evidence type="ECO:0000259" key="9">
    <source>
        <dbReference type="Pfam" id="PF00766"/>
    </source>
</evidence>
<dbReference type="Pfam" id="PF00766">
    <property type="entry name" value="ETF_alpha"/>
    <property type="match status" value="1"/>
</dbReference>
<dbReference type="STRING" id="46177.SAMN05660976_05102"/>
<gene>
    <name evidence="11" type="ORF">SAMN05660976_05102</name>
</gene>
<evidence type="ECO:0000256" key="3">
    <source>
        <dbReference type="ARBA" id="ARBA00022448"/>
    </source>
</evidence>
<evidence type="ECO:0000256" key="7">
    <source>
        <dbReference type="ARBA" id="ARBA00025649"/>
    </source>
</evidence>
<dbReference type="GO" id="GO:0033539">
    <property type="term" value="P:fatty acid beta-oxidation using acyl-CoA dehydrogenase"/>
    <property type="evidence" value="ECO:0007669"/>
    <property type="project" value="TreeGrafter"/>
</dbReference>
<keyword evidence="6" id="KW-0249">Electron transport</keyword>
<keyword evidence="4" id="KW-0285">Flavoprotein</keyword>
<keyword evidence="5 8" id="KW-0274">FAD</keyword>
<evidence type="ECO:0000256" key="8">
    <source>
        <dbReference type="PIRSR" id="PIRSR000089-1"/>
    </source>
</evidence>
<evidence type="ECO:0000313" key="12">
    <source>
        <dbReference type="Proteomes" id="UP000198953"/>
    </source>
</evidence>
<reference evidence="11 12" key="1">
    <citation type="submission" date="2016-10" db="EMBL/GenBank/DDBJ databases">
        <authorList>
            <person name="de Groot N.N."/>
        </authorList>
    </citation>
    <scope>NUCLEOTIDE SEQUENCE [LARGE SCALE GENOMIC DNA]</scope>
    <source>
        <strain evidence="11 12">DSM 43357</strain>
    </source>
</reference>
<dbReference type="AlphaFoldDB" id="A0A1H7YB86"/>
<feature type="binding site" evidence="8">
    <location>
        <begin position="218"/>
        <end position="219"/>
    </location>
    <ligand>
        <name>FAD</name>
        <dbReference type="ChEBI" id="CHEBI:57692"/>
    </ligand>
</feature>
<feature type="binding site" evidence="8">
    <location>
        <position position="270"/>
    </location>
    <ligand>
        <name>FAD</name>
        <dbReference type="ChEBI" id="CHEBI:57692"/>
    </ligand>
</feature>
<name>A0A1H7YB86_9ACTN</name>
<dbReference type="PANTHER" id="PTHR43153">
    <property type="entry name" value="ELECTRON TRANSFER FLAVOPROTEIN ALPHA"/>
    <property type="match status" value="1"/>
</dbReference>
<keyword evidence="12" id="KW-1185">Reference proteome</keyword>
<dbReference type="InterPro" id="IPR029035">
    <property type="entry name" value="DHS-like_NAD/FAD-binding_dom"/>
</dbReference>
<dbReference type="InterPro" id="IPR014729">
    <property type="entry name" value="Rossmann-like_a/b/a_fold"/>
</dbReference>
<dbReference type="GO" id="GO:0050660">
    <property type="term" value="F:flavin adenine dinucleotide binding"/>
    <property type="evidence" value="ECO:0007669"/>
    <property type="project" value="InterPro"/>
</dbReference>
<dbReference type="InterPro" id="IPR001308">
    <property type="entry name" value="ETF_a/FixB"/>
</dbReference>
<dbReference type="InterPro" id="IPR014730">
    <property type="entry name" value="ETF_a/b_N"/>
</dbReference>
<evidence type="ECO:0000256" key="4">
    <source>
        <dbReference type="ARBA" id="ARBA00022630"/>
    </source>
</evidence>
<dbReference type="Gene3D" id="3.40.50.620">
    <property type="entry name" value="HUPs"/>
    <property type="match status" value="1"/>
</dbReference>
<evidence type="ECO:0000256" key="2">
    <source>
        <dbReference type="ARBA" id="ARBA00011355"/>
    </source>
</evidence>
<dbReference type="GO" id="GO:0009055">
    <property type="term" value="F:electron transfer activity"/>
    <property type="evidence" value="ECO:0007669"/>
    <property type="project" value="InterPro"/>
</dbReference>
<dbReference type="RefSeq" id="WP_055502094.1">
    <property type="nucleotide sequence ID" value="NZ_BBZG01000001.1"/>
</dbReference>
<comment type="subunit">
    <text evidence="2">Heterodimer of an alpha and a beta subunit.</text>
</comment>
<feature type="binding site" evidence="8">
    <location>
        <begin position="249"/>
        <end position="256"/>
    </location>
    <ligand>
        <name>FAD</name>
        <dbReference type="ChEBI" id="CHEBI:57692"/>
    </ligand>
</feature>
<protein>
    <submittedName>
        <fullName evidence="11">Electron transfer flavoprotein alpha subunit apoprotein</fullName>
    </submittedName>
</protein>
<dbReference type="SUPFAM" id="SSF52402">
    <property type="entry name" value="Adenine nucleotide alpha hydrolases-like"/>
    <property type="match status" value="1"/>
</dbReference>
<dbReference type="Gene3D" id="3.40.50.1220">
    <property type="entry name" value="TPP-binding domain"/>
    <property type="match status" value="1"/>
</dbReference>
<evidence type="ECO:0000256" key="6">
    <source>
        <dbReference type="ARBA" id="ARBA00022982"/>
    </source>
</evidence>
<dbReference type="EMBL" id="FOBF01000013">
    <property type="protein sequence ID" value="SEM42598.1"/>
    <property type="molecule type" value="Genomic_DNA"/>
</dbReference>
<proteinExistence type="inferred from homology"/>
<accession>A0A1H7YB86</accession>
<dbReference type="PROSITE" id="PS00696">
    <property type="entry name" value="ETF_ALPHA"/>
    <property type="match status" value="1"/>
</dbReference>
<sequence length="304" mass="30669">MPEPEVTVVASDVATARRLLGVVQPGTPTRAVLLGDAGDAAGLPAGRVVLAPGLAGQDPAAVGPGVAALVAGAGAVLLDSTQPGRDLAGWLSATADLPLVWQVDALRRTPDGGIEVERAVMGGSHRLTQRVPPGQPVIVLARPLPVEVEPGRPVVERSALSSGPSALEIVPLDPAAGGASRLAGARVVVSVGRGIGGRDQLGRYQRLADVTGAALGASRAAVDSGWLPFSHQVGQTGATVAPDLYLAFGISGAVQHLAGMRASKRVVAVNTDPDAPISRLADLVIVADAGAVADELLRRLEEGR</sequence>
<comment type="function">
    <text evidence="7">The electron transfer flavoprotein serves as a specific electron acceptor for other dehydrogenases. It transfers the electrons to the main respiratory chain via ETF-ubiquinone oxidoreductase (ETF dehydrogenase).</text>
</comment>
<dbReference type="InterPro" id="IPR018206">
    <property type="entry name" value="ETF_asu_C_CS"/>
</dbReference>
<comment type="similarity">
    <text evidence="1">Belongs to the ETF alpha-subunit/FixB family.</text>
</comment>
<keyword evidence="3" id="KW-0813">Transport</keyword>
<organism evidence="11 12">
    <name type="scientific">Nonomuraea pusilla</name>
    <dbReference type="NCBI Taxonomy" id="46177"/>
    <lineage>
        <taxon>Bacteria</taxon>
        <taxon>Bacillati</taxon>
        <taxon>Actinomycetota</taxon>
        <taxon>Actinomycetes</taxon>
        <taxon>Streptosporangiales</taxon>
        <taxon>Streptosporangiaceae</taxon>
        <taxon>Nonomuraea</taxon>
    </lineage>
</organism>
<dbReference type="PANTHER" id="PTHR43153:SF1">
    <property type="entry name" value="ELECTRON TRANSFER FLAVOPROTEIN SUBUNIT ALPHA, MITOCHONDRIAL"/>
    <property type="match status" value="1"/>
</dbReference>
<comment type="cofactor">
    <cofactor evidence="8">
        <name>FAD</name>
        <dbReference type="ChEBI" id="CHEBI:57692"/>
    </cofactor>
    <text evidence="8">Binds 1 FAD per dimer.</text>
</comment>
<dbReference type="Pfam" id="PF01012">
    <property type="entry name" value="ETF"/>
    <property type="match status" value="1"/>
</dbReference>
<dbReference type="OrthoDB" id="9770286at2"/>